<dbReference type="AlphaFoldDB" id="A0A699GFL2"/>
<gene>
    <name evidence="1" type="ORF">Tci_000375</name>
</gene>
<sequence>MFVEFWVAPVSALAAWPWPSWALALGRALLTPLLGGVVGVVCAKTLALMHMVASSTGSEAIRRTFAHAQRAAEEDGVQSHQVVRTVGICQPVGGVCAARLHVRIVGCRHRAACRAAPGGRDRYRRRLRAFTGIANRRHRDAVRGAGGEVADGIAGGGDRGRRCARAVDVHVVAGGAAGGIPRERHRGGRGRSRCQAGRRGQRWFAAHLELGDAACGRGQAGRVGGGHAAGVGAGGQVVRLAEAGAAAGRRVVDGSGAVQHDRVAADVAGGGAAHGGAGAADSCGRARFHLRSRAVGQAQIIFVPEIHHERRIIDLGAVDEVDVLAALAGRPRVAHAGHRDFMGAHLAVAVQVRDVGAAARHGLGGALRERTAVHQAHGGRIERAICLGHGVIVRAPDGARDLRAELARIAARHRPAAIGGRAGRVAAWHRADLQCGGARWRTCIDAHAGKHVGRQATHDHGLAAARGQARHVHLVGIDRVLRILDEAVDEVEQHCVVAAAGTGVAGIGVIPAMVVIHIAGGVGGEDDGAVLVAHLGPVVAAVAAGDDVAGRRLFAAVQHQHEGALAADGRFAGGPVEEAGQVAAVDGVGRPGLLRTPFAGAGRGAKRRPGTA</sequence>
<reference evidence="1" key="1">
    <citation type="journal article" date="2019" name="Sci. Rep.">
        <title>Draft genome of Tanacetum cinerariifolium, the natural source of mosquito coil.</title>
        <authorList>
            <person name="Yamashiro T."/>
            <person name="Shiraishi A."/>
            <person name="Satake H."/>
            <person name="Nakayama K."/>
        </authorList>
    </citation>
    <scope>NUCLEOTIDE SEQUENCE</scope>
</reference>
<evidence type="ECO:0000313" key="1">
    <source>
        <dbReference type="EMBL" id="GEU28397.1"/>
    </source>
</evidence>
<protein>
    <submittedName>
        <fullName evidence="1">Uncharacterized protein</fullName>
    </submittedName>
</protein>
<proteinExistence type="predicted"/>
<comment type="caution">
    <text evidence="1">The sequence shown here is derived from an EMBL/GenBank/DDBJ whole genome shotgun (WGS) entry which is preliminary data.</text>
</comment>
<dbReference type="EMBL" id="BKCJ010000005">
    <property type="protein sequence ID" value="GEU28397.1"/>
    <property type="molecule type" value="Genomic_DNA"/>
</dbReference>
<accession>A0A699GFL2</accession>
<name>A0A699GFL2_TANCI</name>
<organism evidence="1">
    <name type="scientific">Tanacetum cinerariifolium</name>
    <name type="common">Dalmatian daisy</name>
    <name type="synonym">Chrysanthemum cinerariifolium</name>
    <dbReference type="NCBI Taxonomy" id="118510"/>
    <lineage>
        <taxon>Eukaryota</taxon>
        <taxon>Viridiplantae</taxon>
        <taxon>Streptophyta</taxon>
        <taxon>Embryophyta</taxon>
        <taxon>Tracheophyta</taxon>
        <taxon>Spermatophyta</taxon>
        <taxon>Magnoliopsida</taxon>
        <taxon>eudicotyledons</taxon>
        <taxon>Gunneridae</taxon>
        <taxon>Pentapetalae</taxon>
        <taxon>asterids</taxon>
        <taxon>campanulids</taxon>
        <taxon>Asterales</taxon>
        <taxon>Asteraceae</taxon>
        <taxon>Asteroideae</taxon>
        <taxon>Anthemideae</taxon>
        <taxon>Anthemidinae</taxon>
        <taxon>Tanacetum</taxon>
    </lineage>
</organism>